<dbReference type="AlphaFoldDB" id="A0A0K9PHV0"/>
<proteinExistence type="predicted"/>
<sequence>MMQQQGANYSSAYYPNPNPNPNHNSGEFPAYNSFASAPPYSQSQPQSYPLYSPQTNSNPSIGPPTYAPQQSYQSYTEPPPPQPPSSAANSYSQPPNYYPAYDTPQSSLYVPPSPPPSNQYLNSYGSYNSSYGAGADSRVDQSGGSSDGGGFGGGGYGGYSRVGIGAQDDVFGDGVYQYDGGRSEPYGARGTKSASSWSGIDDYGRSTSFSSSKNDNKHSGDNLGKMVKAVPKVDNLQDAKSWVQKFRVKLLAESSGQSTMDVICQIGLDGIRLLDPNTNRTLRIYPLENVTKWDVTECTYTFWSKSSVDIEPRRIRLQSSKYTTTTILDTVAAATVQLKEMGGSGSGIDVDNKSSDSFKTTEQLPDKKKSLFDFVNKIKPINEEKDHWVPDEVVSKCMSCSADFGAFLRRHHCRSCGDIFCDKCTTGRIALTADEDAQPVRVCEKCMIDVTRRLSIAKETASRLAGPRPRTHEDLARRLQEEMEKKANISTESMKKSKGSSGRRVREVVCPTCTVHLQVELPNSGSETIECGVCQHPFLVNAR</sequence>
<dbReference type="GO" id="GO:0043130">
    <property type="term" value="F:ubiquitin binding"/>
    <property type="evidence" value="ECO:0000318"/>
    <property type="project" value="GO_Central"/>
</dbReference>
<dbReference type="PANTHER" id="PTHR46977">
    <property type="entry name" value="PROTEIN FREE1"/>
    <property type="match status" value="1"/>
</dbReference>
<feature type="compositionally biased region" description="Low complexity" evidence="5">
    <location>
        <begin position="7"/>
        <end position="25"/>
    </location>
</feature>
<dbReference type="InterPro" id="IPR011011">
    <property type="entry name" value="Znf_FYVE_PHD"/>
</dbReference>
<dbReference type="InterPro" id="IPR045893">
    <property type="entry name" value="FREE1"/>
</dbReference>
<dbReference type="PROSITE" id="PS50178">
    <property type="entry name" value="ZF_FYVE"/>
    <property type="match status" value="1"/>
</dbReference>
<dbReference type="FunFam" id="3.30.40.10:FF:000312">
    <property type="entry name" value="Zinc finger, FYVE-type, endofin"/>
    <property type="match status" value="1"/>
</dbReference>
<dbReference type="Pfam" id="PF01363">
    <property type="entry name" value="FYVE"/>
    <property type="match status" value="1"/>
</dbReference>
<dbReference type="InterPro" id="IPR017455">
    <property type="entry name" value="Znf_FYVE-rel"/>
</dbReference>
<dbReference type="STRING" id="29655.A0A0K9PHV0"/>
<evidence type="ECO:0000256" key="1">
    <source>
        <dbReference type="ARBA" id="ARBA00022723"/>
    </source>
</evidence>
<keyword evidence="2 4" id="KW-0863">Zinc-finger</keyword>
<dbReference type="OMA" id="YENRDSF"/>
<dbReference type="SMART" id="SM00064">
    <property type="entry name" value="FYVE"/>
    <property type="match status" value="1"/>
</dbReference>
<feature type="region of interest" description="Disordered" evidence="5">
    <location>
        <begin position="1"/>
        <end position="149"/>
    </location>
</feature>
<dbReference type="Pfam" id="PF02174">
    <property type="entry name" value="IRS"/>
    <property type="match status" value="1"/>
</dbReference>
<evidence type="ECO:0000313" key="8">
    <source>
        <dbReference type="Proteomes" id="UP000036987"/>
    </source>
</evidence>
<dbReference type="GO" id="GO:0008270">
    <property type="term" value="F:zinc ion binding"/>
    <property type="evidence" value="ECO:0007669"/>
    <property type="project" value="UniProtKB-KW"/>
</dbReference>
<evidence type="ECO:0000256" key="2">
    <source>
        <dbReference type="ARBA" id="ARBA00022771"/>
    </source>
</evidence>
<reference evidence="8" key="1">
    <citation type="journal article" date="2016" name="Nature">
        <title>The genome of the seagrass Zostera marina reveals angiosperm adaptation to the sea.</title>
        <authorList>
            <person name="Olsen J.L."/>
            <person name="Rouze P."/>
            <person name="Verhelst B."/>
            <person name="Lin Y.-C."/>
            <person name="Bayer T."/>
            <person name="Collen J."/>
            <person name="Dattolo E."/>
            <person name="De Paoli E."/>
            <person name="Dittami S."/>
            <person name="Maumus F."/>
            <person name="Michel G."/>
            <person name="Kersting A."/>
            <person name="Lauritano C."/>
            <person name="Lohaus R."/>
            <person name="Toepel M."/>
            <person name="Tonon T."/>
            <person name="Vanneste K."/>
            <person name="Amirebrahimi M."/>
            <person name="Brakel J."/>
            <person name="Bostroem C."/>
            <person name="Chovatia M."/>
            <person name="Grimwood J."/>
            <person name="Jenkins J.W."/>
            <person name="Jueterbock A."/>
            <person name="Mraz A."/>
            <person name="Stam W.T."/>
            <person name="Tice H."/>
            <person name="Bornberg-Bauer E."/>
            <person name="Green P.J."/>
            <person name="Pearson G.A."/>
            <person name="Procaccini G."/>
            <person name="Duarte C.M."/>
            <person name="Schmutz J."/>
            <person name="Reusch T.B.H."/>
            <person name="Van de Peer Y."/>
        </authorList>
    </citation>
    <scope>NUCLEOTIDE SEQUENCE [LARGE SCALE GENOMIC DNA]</scope>
    <source>
        <strain evidence="8">cv. Finnish</strain>
    </source>
</reference>
<dbReference type="GO" id="GO:0036258">
    <property type="term" value="P:multivesicular body assembly"/>
    <property type="evidence" value="ECO:0000318"/>
    <property type="project" value="GO_Central"/>
</dbReference>
<dbReference type="InterPro" id="IPR002404">
    <property type="entry name" value="IRS_PTB"/>
</dbReference>
<dbReference type="OrthoDB" id="660555at2759"/>
<feature type="domain" description="FYVE-type" evidence="6">
    <location>
        <begin position="391"/>
        <end position="451"/>
    </location>
</feature>
<evidence type="ECO:0000256" key="3">
    <source>
        <dbReference type="ARBA" id="ARBA00022833"/>
    </source>
</evidence>
<dbReference type="GO" id="GO:0000813">
    <property type="term" value="C:ESCRT I complex"/>
    <property type="evidence" value="ECO:0000318"/>
    <property type="project" value="GO_Central"/>
</dbReference>
<feature type="compositionally biased region" description="Low complexity" evidence="5">
    <location>
        <begin position="38"/>
        <end position="54"/>
    </location>
</feature>
<keyword evidence="1" id="KW-0479">Metal-binding</keyword>
<keyword evidence="8" id="KW-1185">Reference proteome</keyword>
<dbReference type="SUPFAM" id="SSF57903">
    <property type="entry name" value="FYVE/PHD zinc finger"/>
    <property type="match status" value="1"/>
</dbReference>
<feature type="compositionally biased region" description="Low complexity" evidence="5">
    <location>
        <begin position="85"/>
        <end position="95"/>
    </location>
</feature>
<dbReference type="GO" id="GO:0070676">
    <property type="term" value="P:intralumenal vesicle formation"/>
    <property type="evidence" value="ECO:0000318"/>
    <property type="project" value="GO_Central"/>
</dbReference>
<dbReference type="InterPro" id="IPR013083">
    <property type="entry name" value="Znf_RING/FYVE/PHD"/>
</dbReference>
<dbReference type="InterPro" id="IPR000306">
    <property type="entry name" value="Znf_FYVE"/>
</dbReference>
<accession>A0A0K9PHV0</accession>
<evidence type="ECO:0000259" key="6">
    <source>
        <dbReference type="PROSITE" id="PS50178"/>
    </source>
</evidence>
<protein>
    <submittedName>
        <fullName evidence="7">Zinc finger FYVE domain-containing protein 28</fullName>
    </submittedName>
</protein>
<dbReference type="GO" id="GO:0031902">
    <property type="term" value="C:late endosome membrane"/>
    <property type="evidence" value="ECO:0000318"/>
    <property type="project" value="GO_Central"/>
</dbReference>
<dbReference type="Gene3D" id="3.30.40.10">
    <property type="entry name" value="Zinc/RING finger domain, C3HC4 (zinc finger)"/>
    <property type="match status" value="1"/>
</dbReference>
<evidence type="ECO:0000256" key="5">
    <source>
        <dbReference type="SAM" id="MobiDB-lite"/>
    </source>
</evidence>
<name>A0A0K9PHV0_ZOSMR</name>
<evidence type="ECO:0000313" key="7">
    <source>
        <dbReference type="EMBL" id="KMZ68608.1"/>
    </source>
</evidence>
<gene>
    <name evidence="7" type="ORF">ZOSMA_235G00140</name>
</gene>
<dbReference type="Proteomes" id="UP000036987">
    <property type="component" value="Unassembled WGS sequence"/>
</dbReference>
<evidence type="ECO:0000256" key="4">
    <source>
        <dbReference type="PROSITE-ProRule" id="PRU00091"/>
    </source>
</evidence>
<dbReference type="PANTHER" id="PTHR46977:SF1">
    <property type="entry name" value="PROTEIN FREE1"/>
    <property type="match status" value="1"/>
</dbReference>
<keyword evidence="3" id="KW-0862">Zinc</keyword>
<comment type="caution">
    <text evidence="7">The sequence shown here is derived from an EMBL/GenBank/DDBJ whole genome shotgun (WGS) entry which is preliminary data.</text>
</comment>
<feature type="compositionally biased region" description="Low complexity" evidence="5">
    <location>
        <begin position="118"/>
        <end position="135"/>
    </location>
</feature>
<dbReference type="EMBL" id="LFYR01000829">
    <property type="protein sequence ID" value="KMZ68608.1"/>
    <property type="molecule type" value="Genomic_DNA"/>
</dbReference>
<organism evidence="7 8">
    <name type="scientific">Zostera marina</name>
    <name type="common">Eelgrass</name>
    <dbReference type="NCBI Taxonomy" id="29655"/>
    <lineage>
        <taxon>Eukaryota</taxon>
        <taxon>Viridiplantae</taxon>
        <taxon>Streptophyta</taxon>
        <taxon>Embryophyta</taxon>
        <taxon>Tracheophyta</taxon>
        <taxon>Spermatophyta</taxon>
        <taxon>Magnoliopsida</taxon>
        <taxon>Liliopsida</taxon>
        <taxon>Zosteraceae</taxon>
        <taxon>Zostera</taxon>
    </lineage>
</organism>